<dbReference type="Gene3D" id="2.60.120.10">
    <property type="entry name" value="Jelly Rolls"/>
    <property type="match status" value="1"/>
</dbReference>
<dbReference type="InterPro" id="IPR013096">
    <property type="entry name" value="Cupin_2"/>
</dbReference>
<dbReference type="Proteomes" id="UP001556367">
    <property type="component" value="Unassembled WGS sequence"/>
</dbReference>
<organism evidence="2 3">
    <name type="scientific">Hohenbuehelia grisea</name>
    <dbReference type="NCBI Taxonomy" id="104357"/>
    <lineage>
        <taxon>Eukaryota</taxon>
        <taxon>Fungi</taxon>
        <taxon>Dikarya</taxon>
        <taxon>Basidiomycota</taxon>
        <taxon>Agaricomycotina</taxon>
        <taxon>Agaricomycetes</taxon>
        <taxon>Agaricomycetidae</taxon>
        <taxon>Agaricales</taxon>
        <taxon>Pleurotineae</taxon>
        <taxon>Pleurotaceae</taxon>
        <taxon>Hohenbuehelia</taxon>
    </lineage>
</organism>
<proteinExistence type="predicted"/>
<dbReference type="Pfam" id="PF07883">
    <property type="entry name" value="Cupin_2"/>
    <property type="match status" value="1"/>
</dbReference>
<dbReference type="InterPro" id="IPR011051">
    <property type="entry name" value="RmlC_Cupin_sf"/>
</dbReference>
<keyword evidence="3" id="KW-1185">Reference proteome</keyword>
<dbReference type="EMBL" id="JASNQZ010000001">
    <property type="protein sequence ID" value="KAL0960477.1"/>
    <property type="molecule type" value="Genomic_DNA"/>
</dbReference>
<evidence type="ECO:0000313" key="3">
    <source>
        <dbReference type="Proteomes" id="UP001556367"/>
    </source>
</evidence>
<gene>
    <name evidence="2" type="ORF">HGRIS_005519</name>
</gene>
<dbReference type="InterPro" id="IPR014710">
    <property type="entry name" value="RmlC-like_jellyroll"/>
</dbReference>
<sequence>MTQTGSIKYSQRIKESVPSSSNIVDRLGGGCNFKSLHMALSLFVPKPTLIAPRRTEDGAIAYFGGAFKVSSIKDDEDGYTSWHILARGSPHSGVGRKSTSTPPYHWHIHQTETFEVKQGTMTYLFEGDEKKATKGDKVTITPGKKHTFWSDPESDEDLVVDITVRGGSGPGFDERLQRNLFGYLSSVTEQGSTPSLFQMLVFTDSAETALTDIPFGLGLWANVILGR</sequence>
<evidence type="ECO:0000313" key="2">
    <source>
        <dbReference type="EMBL" id="KAL0960477.1"/>
    </source>
</evidence>
<dbReference type="CDD" id="cd02208">
    <property type="entry name" value="cupin_RmlC-like"/>
    <property type="match status" value="1"/>
</dbReference>
<accession>A0ABR3JX94</accession>
<protein>
    <recommendedName>
        <fullName evidence="1">Cupin type-2 domain-containing protein</fullName>
    </recommendedName>
</protein>
<evidence type="ECO:0000259" key="1">
    <source>
        <dbReference type="Pfam" id="PF07883"/>
    </source>
</evidence>
<reference evidence="3" key="1">
    <citation type="submission" date="2024-06" db="EMBL/GenBank/DDBJ databases">
        <title>Multi-omics analyses provide insights into the biosynthesis of the anticancer antibiotic pleurotin in Hohenbuehelia grisea.</title>
        <authorList>
            <person name="Weaver J.A."/>
            <person name="Alberti F."/>
        </authorList>
    </citation>
    <scope>NUCLEOTIDE SEQUENCE [LARGE SCALE GENOMIC DNA]</scope>
    <source>
        <strain evidence="3">T-177</strain>
    </source>
</reference>
<name>A0ABR3JX94_9AGAR</name>
<dbReference type="SUPFAM" id="SSF51182">
    <property type="entry name" value="RmlC-like cupins"/>
    <property type="match status" value="1"/>
</dbReference>
<comment type="caution">
    <text evidence="2">The sequence shown here is derived from an EMBL/GenBank/DDBJ whole genome shotgun (WGS) entry which is preliminary data.</text>
</comment>
<feature type="domain" description="Cupin type-2" evidence="1">
    <location>
        <begin position="101"/>
        <end position="150"/>
    </location>
</feature>